<proteinExistence type="predicted"/>
<evidence type="ECO:0008006" key="3">
    <source>
        <dbReference type="Google" id="ProtNLM"/>
    </source>
</evidence>
<dbReference type="GO" id="GO:0042720">
    <property type="term" value="C:mitochondrial inner membrane peptidase complex"/>
    <property type="evidence" value="ECO:0007669"/>
    <property type="project" value="InterPro"/>
</dbReference>
<dbReference type="OrthoDB" id="3983163at2759"/>
<accession>A0A8T9BY24</accession>
<gene>
    <name evidence="1" type="ORF">LSUE1_G004945</name>
</gene>
<name>A0A8T9BY24_9HELO</name>
<evidence type="ECO:0000313" key="2">
    <source>
        <dbReference type="Proteomes" id="UP000469558"/>
    </source>
</evidence>
<sequence length="91" mass="10354">MAPPVVMFPASELPVVAQTNLKGTKRKGFDGNLKTCELLEMLQYNCGVEEPVTRNSVVRCWPVEKFFRRCRDREGTFMVETTAWEGRGKGK</sequence>
<dbReference type="Proteomes" id="UP000469558">
    <property type="component" value="Unassembled WGS sequence"/>
</dbReference>
<dbReference type="AlphaFoldDB" id="A0A8T9BY24"/>
<dbReference type="EMBL" id="QGMK01001370">
    <property type="protein sequence ID" value="TVY68933.1"/>
    <property type="molecule type" value="Genomic_DNA"/>
</dbReference>
<reference evidence="1 2" key="1">
    <citation type="submission" date="2018-05" db="EMBL/GenBank/DDBJ databases">
        <title>Genome sequencing and assembly of the regulated plant pathogen Lachnellula willkommii and related sister species for the development of diagnostic species identification markers.</title>
        <authorList>
            <person name="Giroux E."/>
            <person name="Bilodeau G."/>
        </authorList>
    </citation>
    <scope>NUCLEOTIDE SEQUENCE [LARGE SCALE GENOMIC DNA]</scope>
    <source>
        <strain evidence="1 2">CBS 268.59</strain>
    </source>
</reference>
<comment type="caution">
    <text evidence="1">The sequence shown here is derived from an EMBL/GenBank/DDBJ whole genome shotgun (WGS) entry which is preliminary data.</text>
</comment>
<organism evidence="1 2">
    <name type="scientific">Lachnellula suecica</name>
    <dbReference type="NCBI Taxonomy" id="602035"/>
    <lineage>
        <taxon>Eukaryota</taxon>
        <taxon>Fungi</taxon>
        <taxon>Dikarya</taxon>
        <taxon>Ascomycota</taxon>
        <taxon>Pezizomycotina</taxon>
        <taxon>Leotiomycetes</taxon>
        <taxon>Helotiales</taxon>
        <taxon>Lachnaceae</taxon>
        <taxon>Lachnellula</taxon>
    </lineage>
</organism>
<dbReference type="InterPro" id="IPR024645">
    <property type="entry name" value="Mitochondr_Som1"/>
</dbReference>
<protein>
    <recommendedName>
        <fullName evidence="3">Mitochondrial export protein Som1</fullName>
    </recommendedName>
</protein>
<evidence type="ECO:0000313" key="1">
    <source>
        <dbReference type="EMBL" id="TVY68933.1"/>
    </source>
</evidence>
<keyword evidence="2" id="KW-1185">Reference proteome</keyword>
<dbReference type="Pfam" id="PF11093">
    <property type="entry name" value="Mitochondr_Som1"/>
    <property type="match status" value="1"/>
</dbReference>